<name>A0A7W7SMT3_9ACTN</name>
<accession>A0A7W7SMT3</accession>
<dbReference type="AlphaFoldDB" id="A0A7W7SMT3"/>
<evidence type="ECO:0000313" key="1">
    <source>
        <dbReference type="EMBL" id="MBB4957667.1"/>
    </source>
</evidence>
<proteinExistence type="predicted"/>
<protein>
    <submittedName>
        <fullName evidence="1">Uncharacterized protein</fullName>
    </submittedName>
</protein>
<dbReference type="Proteomes" id="UP000578819">
    <property type="component" value="Unassembled WGS sequence"/>
</dbReference>
<reference evidence="1 2" key="1">
    <citation type="submission" date="2020-08" db="EMBL/GenBank/DDBJ databases">
        <title>Sequencing the genomes of 1000 actinobacteria strains.</title>
        <authorList>
            <person name="Klenk H.-P."/>
        </authorList>
    </citation>
    <scope>NUCLEOTIDE SEQUENCE [LARGE SCALE GENOMIC DNA]</scope>
    <source>
        <strain evidence="1 2">DSM 45886</strain>
    </source>
</reference>
<organism evidence="1 2">
    <name type="scientific">Micromonospora polyrhachis</name>
    <dbReference type="NCBI Taxonomy" id="1282883"/>
    <lineage>
        <taxon>Bacteria</taxon>
        <taxon>Bacillati</taxon>
        <taxon>Actinomycetota</taxon>
        <taxon>Actinomycetes</taxon>
        <taxon>Micromonosporales</taxon>
        <taxon>Micromonosporaceae</taxon>
        <taxon>Micromonospora</taxon>
    </lineage>
</organism>
<comment type="caution">
    <text evidence="1">The sequence shown here is derived from an EMBL/GenBank/DDBJ whole genome shotgun (WGS) entry which is preliminary data.</text>
</comment>
<sequence>MTPHLRPDPHRTVRPLWICGFDAQPWPCAQTRLSLRRQFQDNPVPLYVHLSGLLHEAMTDLYTLNPDTAPEPYALFARFLGWTPSRHHQT</sequence>
<gene>
    <name evidence="1" type="ORF">FHR38_001400</name>
</gene>
<dbReference type="EMBL" id="JACHJW010000001">
    <property type="protein sequence ID" value="MBB4957667.1"/>
    <property type="molecule type" value="Genomic_DNA"/>
</dbReference>
<evidence type="ECO:0000313" key="2">
    <source>
        <dbReference type="Proteomes" id="UP000578819"/>
    </source>
</evidence>
<keyword evidence="2" id="KW-1185">Reference proteome</keyword>
<dbReference type="RefSeq" id="WP_184533827.1">
    <property type="nucleotide sequence ID" value="NZ_JACHJW010000001.1"/>
</dbReference>